<feature type="domain" description="WH2" evidence="9">
    <location>
        <begin position="360"/>
        <end position="377"/>
    </location>
</feature>
<sequence length="425" mass="46691">MPLTKRAVSPVDISRKVLPASVQRDELQCTANGTIANLIRQLSSLSQHAENIFGEIYHDAMIIYHKANTLEQRIDRLHTKVTQLDSSNDQASLNEANMRKAFKSSMLVDQHILDRSTLPVALAERYSKCDPPPDLDALNPYRESNVRALSLYTNPSFFFDLWKKETLKEVTERPRRVKSPGDGSKSPKKNRRQKTIPAGSYAQGAHHANDSARMRNGARAVRMPQNEMFSFPEEYQAPQALGLQLNFKNQSVSNLDHLPPPDMSILSIDDDDDELPPPPPPLLMHASIVHQLPVEQPTAIQLVEPSAEPANIPPPPPPPPPIPSNLSKPSSAATFSSTRPEADSNGQASVGAAPAKPTDARSDLLAQIQSGIKLKKVRLAEDAAAEKAALETNDVAAILKRRMDQVLGNDDSSSEEGADDDEWDD</sequence>
<dbReference type="InterPro" id="IPR028288">
    <property type="entry name" value="SCAR/WAVE_fam"/>
</dbReference>
<dbReference type="FunFam" id="1.20.5.340:FF:000012">
    <property type="entry name" value="Wiskott-Aldrich syndrome protein family member 1"/>
    <property type="match status" value="1"/>
</dbReference>
<dbReference type="Pfam" id="PF02205">
    <property type="entry name" value="WH2"/>
    <property type="match status" value="1"/>
</dbReference>
<dbReference type="GO" id="GO:0031209">
    <property type="term" value="C:SCAR complex"/>
    <property type="evidence" value="ECO:0007669"/>
    <property type="project" value="TreeGrafter"/>
</dbReference>
<comment type="caution">
    <text evidence="10">The sequence shown here is derived from an EMBL/GenBank/DDBJ whole genome shotgun (WGS) entry which is preliminary data.</text>
</comment>
<dbReference type="InterPro" id="IPR003124">
    <property type="entry name" value="WH2_dom"/>
</dbReference>
<dbReference type="GO" id="GO:0034237">
    <property type="term" value="F:protein kinase A regulatory subunit binding"/>
    <property type="evidence" value="ECO:0007669"/>
    <property type="project" value="TreeGrafter"/>
</dbReference>
<dbReference type="SMART" id="SM00246">
    <property type="entry name" value="WH2"/>
    <property type="match status" value="1"/>
</dbReference>
<dbReference type="PANTHER" id="PTHR12902:SF1">
    <property type="entry name" value="WISKOTT-ALDRICH SYNDROME PROTEIN FAMILY MEMBER"/>
    <property type="match status" value="1"/>
</dbReference>
<dbReference type="GO" id="GO:0030036">
    <property type="term" value="P:actin cytoskeleton organization"/>
    <property type="evidence" value="ECO:0007669"/>
    <property type="project" value="UniProtKB-UniRule"/>
</dbReference>
<dbReference type="PANTHER" id="PTHR12902">
    <property type="entry name" value="WASP-1"/>
    <property type="match status" value="1"/>
</dbReference>
<feature type="region of interest" description="Disordered" evidence="8">
    <location>
        <begin position="402"/>
        <end position="425"/>
    </location>
</feature>
<feature type="region of interest" description="Disordered" evidence="8">
    <location>
        <begin position="252"/>
        <end position="279"/>
    </location>
</feature>
<dbReference type="GO" id="GO:0005856">
    <property type="term" value="C:cytoskeleton"/>
    <property type="evidence" value="ECO:0007669"/>
    <property type="project" value="UniProtKB-SubCell"/>
</dbReference>
<feature type="compositionally biased region" description="Acidic residues" evidence="8">
    <location>
        <begin position="412"/>
        <end position="425"/>
    </location>
</feature>
<evidence type="ECO:0000313" key="10">
    <source>
        <dbReference type="EMBL" id="CAB3408374.1"/>
    </source>
</evidence>
<comment type="subunit">
    <text evidence="7">Binds actin and the Arp2/3 complex.</text>
</comment>
<dbReference type="CDD" id="cd22057">
    <property type="entry name" value="WH2_WAVE"/>
    <property type="match status" value="1"/>
</dbReference>
<keyword evidence="11" id="KW-1185">Reference proteome</keyword>
<feature type="compositionally biased region" description="Polar residues" evidence="8">
    <location>
        <begin position="326"/>
        <end position="348"/>
    </location>
</feature>
<dbReference type="PROSITE" id="PS51082">
    <property type="entry name" value="WH2"/>
    <property type="match status" value="1"/>
</dbReference>
<dbReference type="Gene3D" id="6.10.280.150">
    <property type="match status" value="2"/>
</dbReference>
<evidence type="ECO:0000256" key="5">
    <source>
        <dbReference type="ARBA" id="ARBA00023203"/>
    </source>
</evidence>
<dbReference type="GO" id="GO:0003779">
    <property type="term" value="F:actin binding"/>
    <property type="evidence" value="ECO:0007669"/>
    <property type="project" value="UniProtKB-UniRule"/>
</dbReference>
<comment type="subcellular location">
    <subcellularLocation>
        <location evidence="1 7">Cytoplasm</location>
        <location evidence="1 7">Cytoskeleton</location>
    </subcellularLocation>
</comment>
<reference evidence="10 11" key="1">
    <citation type="submission" date="2020-04" db="EMBL/GenBank/DDBJ databases">
        <authorList>
            <person name="Laetsch R D."/>
            <person name="Stevens L."/>
            <person name="Kumar S."/>
            <person name="Blaxter L. M."/>
        </authorList>
    </citation>
    <scope>NUCLEOTIDE SEQUENCE [LARGE SCALE GENOMIC DNA]</scope>
</reference>
<dbReference type="Gene3D" id="1.20.5.340">
    <property type="match status" value="1"/>
</dbReference>
<evidence type="ECO:0000256" key="1">
    <source>
        <dbReference type="ARBA" id="ARBA00004245"/>
    </source>
</evidence>
<feature type="compositionally biased region" description="Pro residues" evidence="8">
    <location>
        <begin position="311"/>
        <end position="323"/>
    </location>
</feature>
<dbReference type="GO" id="GO:2000601">
    <property type="term" value="P:positive regulation of Arp2/3 complex-mediated actin nucleation"/>
    <property type="evidence" value="ECO:0007669"/>
    <property type="project" value="TreeGrafter"/>
</dbReference>
<evidence type="ECO:0000256" key="8">
    <source>
        <dbReference type="SAM" id="MobiDB-lite"/>
    </source>
</evidence>
<feature type="region of interest" description="Disordered" evidence="8">
    <location>
        <begin position="170"/>
        <end position="211"/>
    </location>
</feature>
<evidence type="ECO:0000256" key="7">
    <source>
        <dbReference type="RuleBase" id="RU367034"/>
    </source>
</evidence>
<evidence type="ECO:0000256" key="3">
    <source>
        <dbReference type="ARBA" id="ARBA00022490"/>
    </source>
</evidence>
<dbReference type="OrthoDB" id="1060785at2759"/>
<gene>
    <name evidence="10" type="ORF">CBOVIS_LOCUS10160</name>
</gene>
<organism evidence="10 11">
    <name type="scientific">Caenorhabditis bovis</name>
    <dbReference type="NCBI Taxonomy" id="2654633"/>
    <lineage>
        <taxon>Eukaryota</taxon>
        <taxon>Metazoa</taxon>
        <taxon>Ecdysozoa</taxon>
        <taxon>Nematoda</taxon>
        <taxon>Chromadorea</taxon>
        <taxon>Rhabditida</taxon>
        <taxon>Rhabditina</taxon>
        <taxon>Rhabditomorpha</taxon>
        <taxon>Rhabditoidea</taxon>
        <taxon>Rhabditidae</taxon>
        <taxon>Peloderinae</taxon>
        <taxon>Caenorhabditis</taxon>
    </lineage>
</organism>
<dbReference type="Proteomes" id="UP000494206">
    <property type="component" value="Unassembled WGS sequence"/>
</dbReference>
<dbReference type="AlphaFoldDB" id="A0A8S1F3B9"/>
<name>A0A8S1F3B9_9PELO</name>
<keyword evidence="6 7" id="KW-0206">Cytoskeleton</keyword>
<dbReference type="EMBL" id="CADEPM010000007">
    <property type="protein sequence ID" value="CAB3408374.1"/>
    <property type="molecule type" value="Genomic_DNA"/>
</dbReference>
<comment type="function">
    <text evidence="7">Downstream effector molecule involved in the transmission of signals from tyrosine kinase receptors and small GTPases to the actin cytoskeleton. Promotes formation of actin filaments. Part of the WAVE complex that regulates lamellipodia formation. The WAVE complex regulates actin filament reorganization via its interaction with the Arp2/3 complex.</text>
</comment>
<feature type="region of interest" description="Disordered" evidence="8">
    <location>
        <begin position="306"/>
        <end position="362"/>
    </location>
</feature>
<comment type="similarity">
    <text evidence="2 7">Belongs to the SCAR/WAVE family.</text>
</comment>
<evidence type="ECO:0000313" key="11">
    <source>
        <dbReference type="Proteomes" id="UP000494206"/>
    </source>
</evidence>
<evidence type="ECO:0000256" key="6">
    <source>
        <dbReference type="ARBA" id="ARBA00023212"/>
    </source>
</evidence>
<proteinExistence type="inferred from homology"/>
<keyword evidence="5 7" id="KW-0009">Actin-binding</keyword>
<evidence type="ECO:0000256" key="4">
    <source>
        <dbReference type="ARBA" id="ARBA00022553"/>
    </source>
</evidence>
<accession>A0A8S1F3B9</accession>
<keyword evidence="3 7" id="KW-0963">Cytoplasm</keyword>
<evidence type="ECO:0000256" key="2">
    <source>
        <dbReference type="ARBA" id="ARBA00006993"/>
    </source>
</evidence>
<evidence type="ECO:0000259" key="9">
    <source>
        <dbReference type="PROSITE" id="PS51082"/>
    </source>
</evidence>
<dbReference type="GO" id="GO:0071933">
    <property type="term" value="F:Arp2/3 complex binding"/>
    <property type="evidence" value="ECO:0007669"/>
    <property type="project" value="TreeGrafter"/>
</dbReference>
<protein>
    <recommendedName>
        <fullName evidence="7">Wiskott-Aldrich syndrome protein family member</fullName>
        <shortName evidence="7">WASP family protein member</shortName>
    </recommendedName>
</protein>
<keyword evidence="4" id="KW-0597">Phosphoprotein</keyword>